<name>B8A9U2_ORYSI</name>
<evidence type="ECO:0000256" key="3">
    <source>
        <dbReference type="PROSITE-ProRule" id="PRU10141"/>
    </source>
</evidence>
<dbReference type="Proteomes" id="UP000007015">
    <property type="component" value="Chromosome 1"/>
</dbReference>
<feature type="binding site" evidence="3">
    <location>
        <position position="53"/>
    </location>
    <ligand>
        <name>ATP</name>
        <dbReference type="ChEBI" id="CHEBI:30616"/>
    </ligand>
</feature>
<dbReference type="PANTHER" id="PTHR27005">
    <property type="entry name" value="WALL-ASSOCIATED RECEPTOR KINASE-LIKE 21"/>
    <property type="match status" value="1"/>
</dbReference>
<accession>B8A9U2</accession>
<evidence type="ECO:0000256" key="2">
    <source>
        <dbReference type="ARBA" id="ARBA00022840"/>
    </source>
</evidence>
<dbReference type="Gramene" id="BGIOSGA004475-TA">
    <property type="protein sequence ID" value="BGIOSGA004475-PA"/>
    <property type="gene ID" value="BGIOSGA004475"/>
</dbReference>
<dbReference type="Pfam" id="PF07714">
    <property type="entry name" value="PK_Tyr_Ser-Thr"/>
    <property type="match status" value="1"/>
</dbReference>
<dbReference type="GO" id="GO:0004674">
    <property type="term" value="F:protein serine/threonine kinase activity"/>
    <property type="evidence" value="ECO:0007669"/>
    <property type="project" value="TreeGrafter"/>
</dbReference>
<dbReference type="InterPro" id="IPR000719">
    <property type="entry name" value="Prot_kinase_dom"/>
</dbReference>
<dbReference type="InterPro" id="IPR045274">
    <property type="entry name" value="WAK-like"/>
</dbReference>
<dbReference type="PROSITE" id="PS00107">
    <property type="entry name" value="PROTEIN_KINASE_ATP"/>
    <property type="match status" value="1"/>
</dbReference>
<dbReference type="InterPro" id="IPR017441">
    <property type="entry name" value="Protein_kinase_ATP_BS"/>
</dbReference>
<keyword evidence="1 3" id="KW-0547">Nucleotide-binding</keyword>
<dbReference type="HOGENOM" id="CLU_919479_0_0_1"/>
<keyword evidence="6" id="KW-1185">Reference proteome</keyword>
<evidence type="ECO:0000313" key="6">
    <source>
        <dbReference type="Proteomes" id="UP000007015"/>
    </source>
</evidence>
<dbReference type="PROSITE" id="PS50011">
    <property type="entry name" value="PROTEIN_KINASE_DOM"/>
    <property type="match status" value="1"/>
</dbReference>
<dbReference type="InterPro" id="IPR011009">
    <property type="entry name" value="Kinase-like_dom_sf"/>
</dbReference>
<dbReference type="AlphaFoldDB" id="B8A9U2"/>
<protein>
    <recommendedName>
        <fullName evidence="4">Protein kinase domain-containing protein</fullName>
    </recommendedName>
</protein>
<dbReference type="GO" id="GO:0005524">
    <property type="term" value="F:ATP binding"/>
    <property type="evidence" value="ECO:0007669"/>
    <property type="project" value="UniProtKB-UniRule"/>
</dbReference>
<proteinExistence type="predicted"/>
<dbReference type="GO" id="GO:0005886">
    <property type="term" value="C:plasma membrane"/>
    <property type="evidence" value="ECO:0007669"/>
    <property type="project" value="TreeGrafter"/>
</dbReference>
<evidence type="ECO:0000256" key="1">
    <source>
        <dbReference type="ARBA" id="ARBA00022741"/>
    </source>
</evidence>
<gene>
    <name evidence="5" type="ORF">OsI_03769</name>
</gene>
<organism evidence="5 6">
    <name type="scientific">Oryza sativa subsp. indica</name>
    <name type="common">Rice</name>
    <dbReference type="NCBI Taxonomy" id="39946"/>
    <lineage>
        <taxon>Eukaryota</taxon>
        <taxon>Viridiplantae</taxon>
        <taxon>Streptophyta</taxon>
        <taxon>Embryophyta</taxon>
        <taxon>Tracheophyta</taxon>
        <taxon>Spermatophyta</taxon>
        <taxon>Magnoliopsida</taxon>
        <taxon>Liliopsida</taxon>
        <taxon>Poales</taxon>
        <taxon>Poaceae</taxon>
        <taxon>BOP clade</taxon>
        <taxon>Oryzoideae</taxon>
        <taxon>Oryzeae</taxon>
        <taxon>Oryzinae</taxon>
        <taxon>Oryza</taxon>
        <taxon>Oryza sativa</taxon>
    </lineage>
</organism>
<feature type="domain" description="Protein kinase" evidence="4">
    <location>
        <begin position="24"/>
        <end position="303"/>
    </location>
</feature>
<dbReference type="PANTHER" id="PTHR27005:SF383">
    <property type="entry name" value="PROTEIN KINASE DOMAIN-CONTAINING PROTEIN"/>
    <property type="match status" value="1"/>
</dbReference>
<reference evidence="5 6" key="1">
    <citation type="journal article" date="2005" name="PLoS Biol.">
        <title>The genomes of Oryza sativa: a history of duplications.</title>
        <authorList>
            <person name="Yu J."/>
            <person name="Wang J."/>
            <person name="Lin W."/>
            <person name="Li S."/>
            <person name="Li H."/>
            <person name="Zhou J."/>
            <person name="Ni P."/>
            <person name="Dong W."/>
            <person name="Hu S."/>
            <person name="Zeng C."/>
            <person name="Zhang J."/>
            <person name="Zhang Y."/>
            <person name="Li R."/>
            <person name="Xu Z."/>
            <person name="Li S."/>
            <person name="Li X."/>
            <person name="Zheng H."/>
            <person name="Cong L."/>
            <person name="Lin L."/>
            <person name="Yin J."/>
            <person name="Geng J."/>
            <person name="Li G."/>
            <person name="Shi J."/>
            <person name="Liu J."/>
            <person name="Lv H."/>
            <person name="Li J."/>
            <person name="Wang J."/>
            <person name="Deng Y."/>
            <person name="Ran L."/>
            <person name="Shi X."/>
            <person name="Wang X."/>
            <person name="Wu Q."/>
            <person name="Li C."/>
            <person name="Ren X."/>
            <person name="Wang J."/>
            <person name="Wang X."/>
            <person name="Li D."/>
            <person name="Liu D."/>
            <person name="Zhang X."/>
            <person name="Ji Z."/>
            <person name="Zhao W."/>
            <person name="Sun Y."/>
            <person name="Zhang Z."/>
            <person name="Bao J."/>
            <person name="Han Y."/>
            <person name="Dong L."/>
            <person name="Ji J."/>
            <person name="Chen P."/>
            <person name="Wu S."/>
            <person name="Liu J."/>
            <person name="Xiao Y."/>
            <person name="Bu D."/>
            <person name="Tan J."/>
            <person name="Yang L."/>
            <person name="Ye C."/>
            <person name="Zhang J."/>
            <person name="Xu J."/>
            <person name="Zhou Y."/>
            <person name="Yu Y."/>
            <person name="Zhang B."/>
            <person name="Zhuang S."/>
            <person name="Wei H."/>
            <person name="Liu B."/>
            <person name="Lei M."/>
            <person name="Yu H."/>
            <person name="Li Y."/>
            <person name="Xu H."/>
            <person name="Wei S."/>
            <person name="He X."/>
            <person name="Fang L."/>
            <person name="Zhang Z."/>
            <person name="Zhang Y."/>
            <person name="Huang X."/>
            <person name="Su Z."/>
            <person name="Tong W."/>
            <person name="Li J."/>
            <person name="Tong Z."/>
            <person name="Li S."/>
            <person name="Ye J."/>
            <person name="Wang L."/>
            <person name="Fang L."/>
            <person name="Lei T."/>
            <person name="Chen C."/>
            <person name="Chen H."/>
            <person name="Xu Z."/>
            <person name="Li H."/>
            <person name="Huang H."/>
            <person name="Zhang F."/>
            <person name="Xu H."/>
            <person name="Li N."/>
            <person name="Zhao C."/>
            <person name="Li S."/>
            <person name="Dong L."/>
            <person name="Huang Y."/>
            <person name="Li L."/>
            <person name="Xi Y."/>
            <person name="Qi Q."/>
            <person name="Li W."/>
            <person name="Zhang B."/>
            <person name="Hu W."/>
            <person name="Zhang Y."/>
            <person name="Tian X."/>
            <person name="Jiao Y."/>
            <person name="Liang X."/>
            <person name="Jin J."/>
            <person name="Gao L."/>
            <person name="Zheng W."/>
            <person name="Hao B."/>
            <person name="Liu S."/>
            <person name="Wang W."/>
            <person name="Yuan L."/>
            <person name="Cao M."/>
            <person name="McDermott J."/>
            <person name="Samudrala R."/>
            <person name="Wang J."/>
            <person name="Wong G.K."/>
            <person name="Yang H."/>
        </authorList>
    </citation>
    <scope>NUCLEOTIDE SEQUENCE [LARGE SCALE GENOMIC DNA]</scope>
    <source>
        <strain evidence="6">cv. 93-11</strain>
    </source>
</reference>
<evidence type="ECO:0000259" key="4">
    <source>
        <dbReference type="PROSITE" id="PS50011"/>
    </source>
</evidence>
<dbReference type="EMBL" id="CM000126">
    <property type="protein sequence ID" value="EEC71496.1"/>
    <property type="molecule type" value="Genomic_DNA"/>
</dbReference>
<dbReference type="GO" id="GO:0007166">
    <property type="term" value="P:cell surface receptor signaling pathway"/>
    <property type="evidence" value="ECO:0007669"/>
    <property type="project" value="InterPro"/>
</dbReference>
<keyword evidence="2 3" id="KW-0067">ATP-binding</keyword>
<dbReference type="Gene3D" id="3.30.200.20">
    <property type="entry name" value="Phosphorylase Kinase, domain 1"/>
    <property type="match status" value="1"/>
</dbReference>
<dbReference type="InterPro" id="IPR001245">
    <property type="entry name" value="Ser-Thr/Tyr_kinase_cat_dom"/>
</dbReference>
<sequence length="303" mass="33552">MDIPQGTNHSIIRFSQQEIETITSEYKTMIGKGAFGKVYEGTLQDKSIVAVKKINLIGHSIKENFVKEVFVHSQINHPNVTRLIGYCFEEDALMMVIAYIQTCRDLRLLEIFELAWPPTRADASARRWMAGGFRELSRVRVVAGDFAETTFIYLIICYRSLALSSNVRMPAIRWPRTCVWDVEETGNRWIQEVGEPIWRRSSMICGIGVPFRTAAVSSTAGAAGSGTWRASRQLHPTSSFAFLEGACSEALLSLCEAVKGIGTGFLEDAATSMTASPCVTAVLPCWSSGTSSATTTRLHLHRM</sequence>
<dbReference type="SUPFAM" id="SSF56112">
    <property type="entry name" value="Protein kinase-like (PK-like)"/>
    <property type="match status" value="1"/>
</dbReference>
<evidence type="ECO:0000313" key="5">
    <source>
        <dbReference type="EMBL" id="EEC71496.1"/>
    </source>
</evidence>